<evidence type="ECO:0000256" key="3">
    <source>
        <dbReference type="ARBA" id="ARBA00022692"/>
    </source>
</evidence>
<proteinExistence type="predicted"/>
<sequence length="908" mass="100007">MGNVNFAIVRALAKRDLRLYFSSPSGYVFITLFIFLSAAAAFWQDRFFLDNLANLDQLNQVFPFLLLLFIPALTMSVWAEERRLGTAELLFTLPATDLEVVLGKYLATVGIYTASLVLSLSHVLVLFFLGSPDLGLMFGNYVGFWLVGAALIPVGMLASLLTANITVAFILGAVFCGAAIFVDTVIGSFSVDAGRAVAALSVFSSFWDFSKGVLTLAGVCAFASVGGFFLYLNTLVVSHRHWPREADGLPMWSHHAIRAGALVVALVAANALVLRASVRLDVTAERLSSVSAETRRLLAELPDDRPVFIQAFLSPTVPEPFVQARSNLVGILEEIDALAGAKVEVLIEDTESFTDAAVDAREKFGILPRGMRDVSGGRSEIVEVFLGVAFTAGAAQQVIPFFDRGLPTEYEVMRTIRVVAGAERKRVGVVDTMVKVFGGQNLTGNQQMPRWSVVNELQKQYEVVEVNAEFPVPPDIDALLVALPSSMQTDQMTNVTEYIRQGKPAMILVDPLPAVNPTLAPTEWVGEGNPFTYPPGQARPGPRGNVRQWVSDLGVDWEPTRIVWDSYNPHPDLSYMPSEVVFLGSGNENPDTFNADANVARDLQELVFLYPGFLGPGDNPDVEFEPLLRTGVVSGHSGYFTLVQQSFFGPQINPNPVRQQDEDTFVLAAHVRAGGEPAPETPPSDPEASSSDPEVAGESPWATEGPLNLVFVADLDFISEQFFQIRETGPANLNFDNVTFFLNAMDALVEDDSFIELRSRRARHRTLERVEAQTAEFVEQRTLDEQQAEEEAEQALTTAQSRLDERVAEVQNRTDIDAQAKQIMARNLEEVENRRLQVLSANIQTEKDTQIRASLERMETQIRRIQSTIKMNAILLPPIPVFALGLMILVRRQTREREAAAAARRLKE</sequence>
<keyword evidence="2" id="KW-1003">Cell membrane</keyword>
<reference evidence="10" key="1">
    <citation type="submission" date="2018-05" db="EMBL/GenBank/DDBJ databases">
        <authorList>
            <person name="Lanie J.A."/>
            <person name="Ng W.-L."/>
            <person name="Kazmierczak K.M."/>
            <person name="Andrzejewski T.M."/>
            <person name="Davidsen T.M."/>
            <person name="Wayne K.J."/>
            <person name="Tettelin H."/>
            <person name="Glass J.I."/>
            <person name="Rusch D."/>
            <person name="Podicherti R."/>
            <person name="Tsui H.-C.T."/>
            <person name="Winkler M.E."/>
        </authorList>
    </citation>
    <scope>NUCLEOTIDE SEQUENCE</scope>
</reference>
<feature type="transmembrane region" description="Helical" evidence="7">
    <location>
        <begin position="212"/>
        <end position="232"/>
    </location>
</feature>
<dbReference type="InterPro" id="IPR051449">
    <property type="entry name" value="ABC-2_transporter_component"/>
</dbReference>
<evidence type="ECO:0000256" key="1">
    <source>
        <dbReference type="ARBA" id="ARBA00004651"/>
    </source>
</evidence>
<accession>A0A381R7Z6</accession>
<organism evidence="10">
    <name type="scientific">marine metagenome</name>
    <dbReference type="NCBI Taxonomy" id="408172"/>
    <lineage>
        <taxon>unclassified sequences</taxon>
        <taxon>metagenomes</taxon>
        <taxon>ecological metagenomes</taxon>
    </lineage>
</organism>
<dbReference type="EMBL" id="UINC01001740">
    <property type="protein sequence ID" value="SUZ87802.1"/>
    <property type="molecule type" value="Genomic_DNA"/>
</dbReference>
<feature type="transmembrane region" description="Helical" evidence="7">
    <location>
        <begin position="105"/>
        <end position="129"/>
    </location>
</feature>
<dbReference type="InterPro" id="IPR055396">
    <property type="entry name" value="DUF7088"/>
</dbReference>
<evidence type="ECO:0000259" key="9">
    <source>
        <dbReference type="Pfam" id="PF23357"/>
    </source>
</evidence>
<dbReference type="Pfam" id="PF23357">
    <property type="entry name" value="DUF7088"/>
    <property type="match status" value="1"/>
</dbReference>
<keyword evidence="5 7" id="KW-0472">Membrane</keyword>
<dbReference type="Pfam" id="PF09822">
    <property type="entry name" value="ABC_transp_aux"/>
    <property type="match status" value="1"/>
</dbReference>
<feature type="transmembrane region" description="Helical" evidence="7">
    <location>
        <begin position="27"/>
        <end position="49"/>
    </location>
</feature>
<feature type="domain" description="ABC-type uncharacterised transport system" evidence="8">
    <location>
        <begin position="424"/>
        <end position="744"/>
    </location>
</feature>
<feature type="domain" description="DUF7088" evidence="9">
    <location>
        <begin position="285"/>
        <end position="390"/>
    </location>
</feature>
<evidence type="ECO:0000256" key="2">
    <source>
        <dbReference type="ARBA" id="ARBA00022475"/>
    </source>
</evidence>
<dbReference type="InterPro" id="IPR019196">
    <property type="entry name" value="ABC_transp_unknown"/>
</dbReference>
<evidence type="ECO:0000313" key="10">
    <source>
        <dbReference type="EMBL" id="SUZ87802.1"/>
    </source>
</evidence>
<evidence type="ECO:0000256" key="5">
    <source>
        <dbReference type="ARBA" id="ARBA00023136"/>
    </source>
</evidence>
<feature type="transmembrane region" description="Helical" evidence="7">
    <location>
        <begin position="871"/>
        <end position="890"/>
    </location>
</feature>
<evidence type="ECO:0000256" key="7">
    <source>
        <dbReference type="SAM" id="Phobius"/>
    </source>
</evidence>
<dbReference type="PANTHER" id="PTHR30294">
    <property type="entry name" value="MEMBRANE COMPONENT OF ABC TRANSPORTER YHHJ-RELATED"/>
    <property type="match status" value="1"/>
</dbReference>
<keyword evidence="3 7" id="KW-0812">Transmembrane</keyword>
<comment type="subcellular location">
    <subcellularLocation>
        <location evidence="1">Cell membrane</location>
        <topology evidence="1">Multi-pass membrane protein</topology>
    </subcellularLocation>
</comment>
<name>A0A381R7Z6_9ZZZZ</name>
<evidence type="ECO:0000256" key="6">
    <source>
        <dbReference type="SAM" id="MobiDB-lite"/>
    </source>
</evidence>
<feature type="transmembrane region" description="Helical" evidence="7">
    <location>
        <begin position="61"/>
        <end position="79"/>
    </location>
</feature>
<dbReference type="PANTHER" id="PTHR30294:SF29">
    <property type="entry name" value="MULTIDRUG ABC TRANSPORTER PERMEASE YBHS-RELATED"/>
    <property type="match status" value="1"/>
</dbReference>
<evidence type="ECO:0000259" key="8">
    <source>
        <dbReference type="Pfam" id="PF09822"/>
    </source>
</evidence>
<feature type="transmembrane region" description="Helical" evidence="7">
    <location>
        <begin position="167"/>
        <end position="191"/>
    </location>
</feature>
<gene>
    <name evidence="10" type="ORF">METZ01_LOCUS40656</name>
</gene>
<protein>
    <submittedName>
        <fullName evidence="10">Uncharacterized protein</fullName>
    </submittedName>
</protein>
<keyword evidence="4 7" id="KW-1133">Transmembrane helix</keyword>
<evidence type="ECO:0000256" key="4">
    <source>
        <dbReference type="ARBA" id="ARBA00022989"/>
    </source>
</evidence>
<feature type="transmembrane region" description="Helical" evidence="7">
    <location>
        <begin position="141"/>
        <end position="161"/>
    </location>
</feature>
<feature type="region of interest" description="Disordered" evidence="6">
    <location>
        <begin position="674"/>
        <end position="702"/>
    </location>
</feature>
<dbReference type="GO" id="GO:0005886">
    <property type="term" value="C:plasma membrane"/>
    <property type="evidence" value="ECO:0007669"/>
    <property type="project" value="UniProtKB-SubCell"/>
</dbReference>
<dbReference type="AlphaFoldDB" id="A0A381R7Z6"/>
<feature type="transmembrane region" description="Helical" evidence="7">
    <location>
        <begin position="252"/>
        <end position="274"/>
    </location>
</feature>